<dbReference type="OrthoDB" id="4866634at2759"/>
<proteinExistence type="predicted"/>
<reference evidence="1" key="1">
    <citation type="submission" date="2023-04" db="EMBL/GenBank/DDBJ databases">
        <title>Phytophthora lilii NBRC 32176.</title>
        <authorList>
            <person name="Ichikawa N."/>
            <person name="Sato H."/>
            <person name="Tonouchi N."/>
        </authorList>
    </citation>
    <scope>NUCLEOTIDE SEQUENCE</scope>
    <source>
        <strain evidence="1">NBRC 32176</strain>
    </source>
</reference>
<accession>A0A9W6TKW7</accession>
<organism evidence="1 2">
    <name type="scientific">Phytophthora lilii</name>
    <dbReference type="NCBI Taxonomy" id="2077276"/>
    <lineage>
        <taxon>Eukaryota</taxon>
        <taxon>Sar</taxon>
        <taxon>Stramenopiles</taxon>
        <taxon>Oomycota</taxon>
        <taxon>Peronosporomycetes</taxon>
        <taxon>Peronosporales</taxon>
        <taxon>Peronosporaceae</taxon>
        <taxon>Phytophthora</taxon>
    </lineage>
</organism>
<comment type="caution">
    <text evidence="1">The sequence shown here is derived from an EMBL/GenBank/DDBJ whole genome shotgun (WGS) entry which is preliminary data.</text>
</comment>
<protein>
    <submittedName>
        <fullName evidence="1">Unnamed protein product</fullName>
    </submittedName>
</protein>
<name>A0A9W6TKW7_9STRA</name>
<evidence type="ECO:0000313" key="1">
    <source>
        <dbReference type="EMBL" id="GMF14760.1"/>
    </source>
</evidence>
<gene>
    <name evidence="1" type="ORF">Plil01_000492700</name>
</gene>
<evidence type="ECO:0000313" key="2">
    <source>
        <dbReference type="Proteomes" id="UP001165083"/>
    </source>
</evidence>
<dbReference type="Proteomes" id="UP001165083">
    <property type="component" value="Unassembled WGS sequence"/>
</dbReference>
<keyword evidence="2" id="KW-1185">Reference proteome</keyword>
<sequence>MDNTKAEAVRGLLGWGGNDIHFRKTQLDRDMELVDENWSLETLYQKKLDVNKIARVIELKARSRFEWSNDTLVAQICRRAVEEEVQQLEEVEVATLTPANEKAWDYSKPFMLHLSSISAVP</sequence>
<dbReference type="AlphaFoldDB" id="A0A9W6TKW7"/>
<dbReference type="EMBL" id="BSXW01000206">
    <property type="protein sequence ID" value="GMF14760.1"/>
    <property type="molecule type" value="Genomic_DNA"/>
</dbReference>